<feature type="domain" description="N-acetyltransferase" evidence="1">
    <location>
        <begin position="1"/>
        <end position="65"/>
    </location>
</feature>
<dbReference type="Gene3D" id="3.40.630.30">
    <property type="match status" value="1"/>
</dbReference>
<evidence type="ECO:0000259" key="1">
    <source>
        <dbReference type="PROSITE" id="PS51186"/>
    </source>
</evidence>
<dbReference type="InterPro" id="IPR016181">
    <property type="entry name" value="Acyl_CoA_acyltransferase"/>
</dbReference>
<keyword evidence="3" id="KW-1185">Reference proteome</keyword>
<dbReference type="InterPro" id="IPR000182">
    <property type="entry name" value="GNAT_dom"/>
</dbReference>
<dbReference type="OrthoDB" id="9797456at2"/>
<dbReference type="Proteomes" id="UP000321534">
    <property type="component" value="Unassembled WGS sequence"/>
</dbReference>
<evidence type="ECO:0000313" key="2">
    <source>
        <dbReference type="EMBL" id="GEO28191.1"/>
    </source>
</evidence>
<dbReference type="EMBL" id="BJYX01000001">
    <property type="protein sequence ID" value="GEO28191.1"/>
    <property type="molecule type" value="Genomic_DNA"/>
</dbReference>
<dbReference type="PROSITE" id="PS51186">
    <property type="entry name" value="GNAT"/>
    <property type="match status" value="1"/>
</dbReference>
<reference evidence="2 3" key="1">
    <citation type="submission" date="2019-07" db="EMBL/GenBank/DDBJ databases">
        <title>Whole genome shotgun sequence of Terrabacter aerolatus NBRC 106305.</title>
        <authorList>
            <person name="Hosoyama A."/>
            <person name="Uohara A."/>
            <person name="Ohji S."/>
            <person name="Ichikawa N."/>
        </authorList>
    </citation>
    <scope>NUCLEOTIDE SEQUENCE [LARGE SCALE GENOMIC DNA]</scope>
    <source>
        <strain evidence="2 3">NBRC 106305</strain>
    </source>
</reference>
<proteinExistence type="predicted"/>
<gene>
    <name evidence="2" type="ORF">TAE01_00010</name>
</gene>
<comment type="caution">
    <text evidence="2">The sequence shown here is derived from an EMBL/GenBank/DDBJ whole genome shotgun (WGS) entry which is preliminary data.</text>
</comment>
<name>A0A512CVF3_9MICO</name>
<protein>
    <recommendedName>
        <fullName evidence="1">N-acetyltransferase domain-containing protein</fullName>
    </recommendedName>
</protein>
<dbReference type="Pfam" id="PF00583">
    <property type="entry name" value="Acetyltransf_1"/>
    <property type="match status" value="1"/>
</dbReference>
<dbReference type="AlphaFoldDB" id="A0A512CVF3"/>
<dbReference type="GO" id="GO:0016747">
    <property type="term" value="F:acyltransferase activity, transferring groups other than amino-acyl groups"/>
    <property type="evidence" value="ECO:0007669"/>
    <property type="project" value="InterPro"/>
</dbReference>
<accession>A0A512CVF3</accession>
<evidence type="ECO:0000313" key="3">
    <source>
        <dbReference type="Proteomes" id="UP000321534"/>
    </source>
</evidence>
<dbReference type="SUPFAM" id="SSF55729">
    <property type="entry name" value="Acyl-CoA N-acyltransferases (Nat)"/>
    <property type="match status" value="1"/>
</dbReference>
<organism evidence="2 3">
    <name type="scientific">Terrabacter aerolatus</name>
    <dbReference type="NCBI Taxonomy" id="422442"/>
    <lineage>
        <taxon>Bacteria</taxon>
        <taxon>Bacillati</taxon>
        <taxon>Actinomycetota</taxon>
        <taxon>Actinomycetes</taxon>
        <taxon>Micrococcales</taxon>
        <taxon>Intrasporangiaceae</taxon>
        <taxon>Terrabacter</taxon>
    </lineage>
</organism>
<sequence>MTLESHRRRGLAGALVRAAGEWALEDPAVGRLVIVAEDGGPAIGLYQRAGFTEVARHVGVSRPPS</sequence>
<dbReference type="RefSeq" id="WP_147062171.1">
    <property type="nucleotide sequence ID" value="NZ_BAAARO010000025.1"/>
</dbReference>